<dbReference type="InterPro" id="IPR032821">
    <property type="entry name" value="PKS_assoc"/>
</dbReference>
<dbReference type="SMART" id="SM00823">
    <property type="entry name" value="PKS_PP"/>
    <property type="match status" value="1"/>
</dbReference>
<dbReference type="CDD" id="cd00833">
    <property type="entry name" value="PKS"/>
    <property type="match status" value="1"/>
</dbReference>
<dbReference type="InterPro" id="IPR016035">
    <property type="entry name" value="Acyl_Trfase/lysoPLipase"/>
</dbReference>
<accession>A0ABU2MP86</accession>
<dbReference type="Gene3D" id="1.10.1200.10">
    <property type="entry name" value="ACP-like"/>
    <property type="match status" value="1"/>
</dbReference>
<dbReference type="SUPFAM" id="SSF55048">
    <property type="entry name" value="Probable ACP-binding domain of malonyl-CoA ACP transacylase"/>
    <property type="match status" value="1"/>
</dbReference>
<dbReference type="Pfam" id="PF16197">
    <property type="entry name" value="KAsynt_C_assoc"/>
    <property type="match status" value="1"/>
</dbReference>
<evidence type="ECO:0000259" key="9">
    <source>
        <dbReference type="PROSITE" id="PS50075"/>
    </source>
</evidence>
<dbReference type="InterPro" id="IPR013968">
    <property type="entry name" value="PKS_KR"/>
</dbReference>
<dbReference type="Pfam" id="PF18369">
    <property type="entry name" value="PKS_DE"/>
    <property type="match status" value="1"/>
</dbReference>
<dbReference type="SUPFAM" id="SSF51735">
    <property type="entry name" value="NAD(P)-binding Rossmann-fold domains"/>
    <property type="match status" value="2"/>
</dbReference>
<dbReference type="InterPro" id="IPR009081">
    <property type="entry name" value="PP-bd_ACP"/>
</dbReference>
<dbReference type="Gene3D" id="3.40.366.10">
    <property type="entry name" value="Malonyl-Coenzyme A Acyl Carrier Protein, domain 2"/>
    <property type="match status" value="1"/>
</dbReference>
<dbReference type="PROSITE" id="PS50075">
    <property type="entry name" value="CARRIER"/>
    <property type="match status" value="1"/>
</dbReference>
<dbReference type="Pfam" id="PF00109">
    <property type="entry name" value="ketoacyl-synt"/>
    <property type="match status" value="1"/>
</dbReference>
<evidence type="ECO:0000259" key="10">
    <source>
        <dbReference type="PROSITE" id="PS52004"/>
    </source>
</evidence>
<dbReference type="InterPro" id="IPR014031">
    <property type="entry name" value="Ketoacyl_synth_C"/>
</dbReference>
<gene>
    <name evidence="11" type="ORF">RM590_12605</name>
</gene>
<dbReference type="SUPFAM" id="SSF52151">
    <property type="entry name" value="FabD/lysophospholipase-like"/>
    <property type="match status" value="1"/>
</dbReference>
<keyword evidence="7 11" id="KW-0012">Acyltransferase</keyword>
<evidence type="ECO:0000256" key="1">
    <source>
        <dbReference type="ARBA" id="ARBA00001957"/>
    </source>
</evidence>
<evidence type="ECO:0000256" key="7">
    <source>
        <dbReference type="ARBA" id="ARBA00023315"/>
    </source>
</evidence>
<evidence type="ECO:0000256" key="6">
    <source>
        <dbReference type="ARBA" id="ARBA00023268"/>
    </source>
</evidence>
<dbReference type="InterPro" id="IPR057326">
    <property type="entry name" value="KR_dom"/>
</dbReference>
<comment type="caution">
    <text evidence="11">The sequence shown here is derived from an EMBL/GenBank/DDBJ whole genome shotgun (WGS) entry which is preliminary data.</text>
</comment>
<feature type="compositionally biased region" description="Low complexity" evidence="8">
    <location>
        <begin position="1430"/>
        <end position="1442"/>
    </location>
</feature>
<dbReference type="InterPro" id="IPR014030">
    <property type="entry name" value="Ketoacyl_synth_N"/>
</dbReference>
<dbReference type="Pfam" id="PF00550">
    <property type="entry name" value="PP-binding"/>
    <property type="match status" value="1"/>
</dbReference>
<dbReference type="PANTHER" id="PTHR43775">
    <property type="entry name" value="FATTY ACID SYNTHASE"/>
    <property type="match status" value="1"/>
</dbReference>
<feature type="region of interest" description="Disordered" evidence="8">
    <location>
        <begin position="1417"/>
        <end position="1442"/>
    </location>
</feature>
<dbReference type="SMART" id="SM00822">
    <property type="entry name" value="PKS_KR"/>
    <property type="match status" value="1"/>
</dbReference>
<evidence type="ECO:0000256" key="5">
    <source>
        <dbReference type="ARBA" id="ARBA00023194"/>
    </source>
</evidence>
<dbReference type="CDD" id="cd08952">
    <property type="entry name" value="KR_1_SDR_x"/>
    <property type="match status" value="1"/>
</dbReference>
<dbReference type="InterPro" id="IPR020841">
    <property type="entry name" value="PKS_Beta-ketoAc_synthase_dom"/>
</dbReference>
<dbReference type="InterPro" id="IPR020806">
    <property type="entry name" value="PKS_PP-bd"/>
</dbReference>
<keyword evidence="4" id="KW-0808">Transferase</keyword>
<dbReference type="SUPFAM" id="SSF47336">
    <property type="entry name" value="ACP-like"/>
    <property type="match status" value="1"/>
</dbReference>
<keyword evidence="6" id="KW-0511">Multifunctional enzyme</keyword>
<evidence type="ECO:0000256" key="3">
    <source>
        <dbReference type="ARBA" id="ARBA00022553"/>
    </source>
</evidence>
<keyword evidence="5" id="KW-0045">Antibiotic biosynthesis</keyword>
<evidence type="ECO:0000256" key="8">
    <source>
        <dbReference type="SAM" id="MobiDB-lite"/>
    </source>
</evidence>
<dbReference type="SUPFAM" id="SSF53901">
    <property type="entry name" value="Thiolase-like"/>
    <property type="match status" value="1"/>
</dbReference>
<dbReference type="NCBIfam" id="NF045894">
    <property type="entry name" value="PKS_plus_SDR"/>
    <property type="match status" value="1"/>
</dbReference>
<dbReference type="Gene3D" id="3.40.47.10">
    <property type="match status" value="1"/>
</dbReference>
<dbReference type="Gene3D" id="3.30.70.3290">
    <property type="match status" value="1"/>
</dbReference>
<dbReference type="SMART" id="SM00827">
    <property type="entry name" value="PKS_AT"/>
    <property type="match status" value="1"/>
</dbReference>
<dbReference type="PANTHER" id="PTHR43775:SF51">
    <property type="entry name" value="INACTIVE PHENOLPHTHIOCEROL SYNTHESIS POLYKETIDE SYNTHASE TYPE I PKS1-RELATED"/>
    <property type="match status" value="1"/>
</dbReference>
<dbReference type="InterPro" id="IPR001227">
    <property type="entry name" value="Ac_transferase_dom_sf"/>
</dbReference>
<dbReference type="Proteomes" id="UP001183246">
    <property type="component" value="Unassembled WGS sequence"/>
</dbReference>
<dbReference type="InterPro" id="IPR016039">
    <property type="entry name" value="Thiolase-like"/>
</dbReference>
<dbReference type="PROSITE" id="PS00012">
    <property type="entry name" value="PHOSPHOPANTETHEINE"/>
    <property type="match status" value="1"/>
</dbReference>
<dbReference type="InterPro" id="IPR036291">
    <property type="entry name" value="NAD(P)-bd_dom_sf"/>
</dbReference>
<dbReference type="Pfam" id="PF08659">
    <property type="entry name" value="KR"/>
    <property type="match status" value="1"/>
</dbReference>
<evidence type="ECO:0000313" key="11">
    <source>
        <dbReference type="EMBL" id="MDT0343447.1"/>
    </source>
</evidence>
<dbReference type="Gene3D" id="6.10.140.1830">
    <property type="match status" value="1"/>
</dbReference>
<dbReference type="Gene3D" id="3.40.50.720">
    <property type="entry name" value="NAD(P)-binding Rossmann-like Domain"/>
    <property type="match status" value="1"/>
</dbReference>
<dbReference type="InterPro" id="IPR050091">
    <property type="entry name" value="PKS_NRPS_Biosynth_Enz"/>
</dbReference>
<organism evidence="11 12">
    <name type="scientific">Streptomyces litchfieldiae</name>
    <dbReference type="NCBI Taxonomy" id="3075543"/>
    <lineage>
        <taxon>Bacteria</taxon>
        <taxon>Bacillati</taxon>
        <taxon>Actinomycetota</taxon>
        <taxon>Actinomycetes</taxon>
        <taxon>Kitasatosporales</taxon>
        <taxon>Streptomycetaceae</taxon>
        <taxon>Streptomyces</taxon>
    </lineage>
</organism>
<dbReference type="SMART" id="SM01294">
    <property type="entry name" value="PKS_PP_betabranch"/>
    <property type="match status" value="1"/>
</dbReference>
<dbReference type="InterPro" id="IPR006162">
    <property type="entry name" value="Ppantetheine_attach_site"/>
</dbReference>
<dbReference type="InterPro" id="IPR041618">
    <property type="entry name" value="PKS_DE"/>
</dbReference>
<protein>
    <submittedName>
        <fullName evidence="11">Acyltransferase domain-containing protein</fullName>
    </submittedName>
</protein>
<dbReference type="SMART" id="SM00825">
    <property type="entry name" value="PKS_KS"/>
    <property type="match status" value="1"/>
</dbReference>
<proteinExistence type="predicted"/>
<dbReference type="InterPro" id="IPR015083">
    <property type="entry name" value="NorB/c/GfsB-D-like_docking"/>
</dbReference>
<evidence type="ECO:0000256" key="4">
    <source>
        <dbReference type="ARBA" id="ARBA00022679"/>
    </source>
</evidence>
<feature type="domain" description="Ketosynthase family 3 (KS3)" evidence="10">
    <location>
        <begin position="33"/>
        <end position="459"/>
    </location>
</feature>
<name>A0ABU2MP86_9ACTN</name>
<comment type="cofactor">
    <cofactor evidence="1">
        <name>pantetheine 4'-phosphate</name>
        <dbReference type="ChEBI" id="CHEBI:47942"/>
    </cofactor>
</comment>
<dbReference type="PROSITE" id="PS52004">
    <property type="entry name" value="KS3_2"/>
    <property type="match status" value="1"/>
</dbReference>
<dbReference type="InterPro" id="IPR014043">
    <property type="entry name" value="Acyl_transferase_dom"/>
</dbReference>
<sequence>MDNETKLLDHLKWVTAELRQARQRLREHETATPEPIAVIGMACRYPGGVRSPEDLWRLVRDGRDAITGFPADRGWDLDALYHPDPDHLGTTYVREGGFVHDAGEFDAEFFGISPREALAMDPQQRLLLETSWEAFERAGVDPTALGGSRTGVYVGTTYTGYGTDRDRAAENVEGHIMTGIATAVSSGRLAYTFGLEGPAVSVDTMCSSSLVALHLAVRALRADECALALAGGAQIMSTPDVYVEFSRQRGLAPDGRCKPFAAAADGTGWSEGVGVLLLERLSSARRNGHPVLAMISGSAVNQDGASNGLTAPNGPSQQRVIEQALAEARLTPAQIDLVEAHGTGTTLGDPIEAQALLATYGQGRPSERPLWLGSVKSNIGHAAAAAGVAGVIKTVMALRDGVLPRTLHVDKPTPEVDWTDGAVELLTEERPWPTGDEPRSAAVSSFGASGTNAHVILQAAPDAADRPPLPGTGSDLAPETPVLPWAVSGRTTAGLRAQARRLREFATAAADTDPADIAASLIATRPALEWRGVALAGERDGLLAQLDALSEGLPSPGAVEGAVVPGADRPVLVFPGQGAQWVGMAVELYASSPVFAARLDECAAALAPHVDWSLADVLRDTAALERVEVVQPALWAVMVSLAELWRSSGVEPAAVIGHSQGEIAAAAVAGVLSLEDAARVSALRARALLALSGRGGMVSVAEPAENVRGRLARWGERLSVASVNGPGSTVVSGEPAALDELLAACEADGVRARRIAVDYASHSPQVEEIRDDIRTALDGLQPQVAVVPFWSTVTGEFVSGTELDADYWYTNLRETVRFEDGVRALLARGHGLFIEVSAHPVLTIGVQETIEDAGLRAAALGSLRRGEGGPERFLTSLADAWTRGAPVDWTTVFPARETHRVDLPTHAFRRRHYWLEHRPQAAPDAARPDDAFWTLVENADLAALSDTLGVTDPRPLAEVLPALSSWRDRSRQKSAIDSWRYRITWQPLADTEPPALTGTWLLVAPTDDPHPGHTDACARALADHGADIHRAAPGGLADAVAQHGPPAGVLSLLPLSGDNAATDTLALLRELADAGIEAPVWAATRGAVGARPEDTPPDPGQAAVWGLGLVAALEQPLGWGGLIDLPETWDATARTRLATALTARADEDQIALRDTGLLARRLTRAPLPDRPPARTWRPEGTVLVTGGGQPLAAAVVRMLTESGAEHILLAAPPGAAEHLPDPGPGLTLAAWDGQDTAALTALLADAHRAGRPVRTVIHAGTPIDLAPLTALSGDDLAATLAAAVTPVHRLDEALAGHDLDAFVVFTSVTAYWGGGDHAAFAAVSAHLDALAARRRAHGRPATAVAWGVWDLFDAETHPEQARELRERSTDRGLPLLPPELAWQALRGALDHDEAAVAVADVDWARFLPLLTATRPGRLTDGVPEARERPATAGAAGPADEGAADALRQRLAPLSPAEQERLLADMVCAHAATALGHASADAVETERAFKDLGFDSLMAVAMRNGLNAATGVPLPATAVFDHPTPRALAGYLRAQLLDAPAGTATVATVTTGLDRLEADLLSLAADRDDRKRLTRRLEALLSRWKDAQAAQDAESVGGRLGAASDEELFAFIHQEFGRPE</sequence>
<keyword evidence="3" id="KW-0597">Phosphoprotein</keyword>
<dbReference type="EMBL" id="JAVREL010000006">
    <property type="protein sequence ID" value="MDT0343447.1"/>
    <property type="molecule type" value="Genomic_DNA"/>
</dbReference>
<dbReference type="InterPro" id="IPR016036">
    <property type="entry name" value="Malonyl_transacylase_ACP-bd"/>
</dbReference>
<dbReference type="GO" id="GO:0016746">
    <property type="term" value="F:acyltransferase activity"/>
    <property type="evidence" value="ECO:0007669"/>
    <property type="project" value="UniProtKB-KW"/>
</dbReference>
<keyword evidence="12" id="KW-1185">Reference proteome</keyword>
<keyword evidence="2" id="KW-0596">Phosphopantetheine</keyword>
<dbReference type="Pfam" id="PF00698">
    <property type="entry name" value="Acyl_transf_1"/>
    <property type="match status" value="1"/>
</dbReference>
<dbReference type="Pfam" id="PF08990">
    <property type="entry name" value="Docking"/>
    <property type="match status" value="1"/>
</dbReference>
<dbReference type="RefSeq" id="WP_311704586.1">
    <property type="nucleotide sequence ID" value="NZ_JAVREL010000006.1"/>
</dbReference>
<evidence type="ECO:0000256" key="2">
    <source>
        <dbReference type="ARBA" id="ARBA00022450"/>
    </source>
</evidence>
<feature type="domain" description="Carrier" evidence="9">
    <location>
        <begin position="1460"/>
        <end position="1535"/>
    </location>
</feature>
<dbReference type="InterPro" id="IPR036736">
    <property type="entry name" value="ACP-like_sf"/>
</dbReference>
<reference evidence="12" key="1">
    <citation type="submission" date="2023-07" db="EMBL/GenBank/DDBJ databases">
        <title>30 novel species of actinomycetes from the DSMZ collection.</title>
        <authorList>
            <person name="Nouioui I."/>
        </authorList>
    </citation>
    <scope>NUCLEOTIDE SEQUENCE [LARGE SCALE GENOMIC DNA]</scope>
    <source>
        <strain evidence="12">DSM 44938</strain>
    </source>
</reference>
<evidence type="ECO:0000313" key="12">
    <source>
        <dbReference type="Proteomes" id="UP001183246"/>
    </source>
</evidence>
<dbReference type="Pfam" id="PF02801">
    <property type="entry name" value="Ketoacyl-synt_C"/>
    <property type="match status" value="1"/>
</dbReference>